<proteinExistence type="predicted"/>
<accession>A0A133NPQ9</accession>
<comment type="caution">
    <text evidence="1">The sequence shown here is derived from an EMBL/GenBank/DDBJ whole genome shotgun (WGS) entry which is preliminary data.</text>
</comment>
<reference evidence="1 2" key="1">
    <citation type="submission" date="2016-01" db="EMBL/GenBank/DDBJ databases">
        <authorList>
            <person name="Oliw E.H."/>
        </authorList>
    </citation>
    <scope>NUCLEOTIDE SEQUENCE [LARGE SCALE GENOMIC DNA]</scope>
    <source>
        <strain evidence="1 2">GED7760B</strain>
    </source>
</reference>
<protein>
    <submittedName>
        <fullName evidence="1">Uncharacterized protein</fullName>
    </submittedName>
</protein>
<sequence>MGTNAGKREQTWGSVLVFVSKMGRNGNKRGEVCPSLFTKWAKMGTNAGKREQTWVRLTYLVCRKARSLRKVEWGSVKFLRNARKNA</sequence>
<dbReference type="Proteomes" id="UP000070558">
    <property type="component" value="Unassembled WGS sequence"/>
</dbReference>
<organism evidence="1 2">
    <name type="scientific">Gardnerella vaginalis</name>
    <dbReference type="NCBI Taxonomy" id="2702"/>
    <lineage>
        <taxon>Bacteria</taxon>
        <taxon>Bacillati</taxon>
        <taxon>Actinomycetota</taxon>
        <taxon>Actinomycetes</taxon>
        <taxon>Bifidobacteriales</taxon>
        <taxon>Bifidobacteriaceae</taxon>
        <taxon>Gardnerella</taxon>
    </lineage>
</organism>
<gene>
    <name evidence="1" type="ORF">HMPREF3216_00662</name>
</gene>
<dbReference type="EMBL" id="LRQA01000034">
    <property type="protein sequence ID" value="KXA18246.1"/>
    <property type="molecule type" value="Genomic_DNA"/>
</dbReference>
<evidence type="ECO:0000313" key="2">
    <source>
        <dbReference type="Proteomes" id="UP000070558"/>
    </source>
</evidence>
<evidence type="ECO:0000313" key="1">
    <source>
        <dbReference type="EMBL" id="KXA18246.1"/>
    </source>
</evidence>
<name>A0A133NPQ9_GARVA</name>
<dbReference type="AlphaFoldDB" id="A0A133NPQ9"/>